<comment type="caution">
    <text evidence="2">The sequence shown here is derived from an EMBL/GenBank/DDBJ whole genome shotgun (WGS) entry which is preliminary data.</text>
</comment>
<evidence type="ECO:0000256" key="1">
    <source>
        <dbReference type="SAM" id="Phobius"/>
    </source>
</evidence>
<organism evidence="2 3">
    <name type="scientific">Isoptericola luteus</name>
    <dbReference type="NCBI Taxonomy" id="2879484"/>
    <lineage>
        <taxon>Bacteria</taxon>
        <taxon>Bacillati</taxon>
        <taxon>Actinomycetota</taxon>
        <taxon>Actinomycetes</taxon>
        <taxon>Micrococcales</taxon>
        <taxon>Promicromonosporaceae</taxon>
        <taxon>Isoptericola</taxon>
    </lineage>
</organism>
<sequence length="128" mass="13066">MPRQRPLAAASRTAGRLPRRGAVGAFVGGLLVGNSAPHLASAVTGRVHLTPLKGRDSGPLVNLAWGAANLLGGLAVTRACLGRGRRWDRSLVAFDAGVATFAAWIFVSEYAMPLNSAPGGSPTAGGPR</sequence>
<dbReference type="Proteomes" id="UP001319870">
    <property type="component" value="Unassembled WGS sequence"/>
</dbReference>
<dbReference type="EMBL" id="JAIXCQ010000002">
    <property type="protein sequence ID" value="MCA5892413.1"/>
    <property type="molecule type" value="Genomic_DNA"/>
</dbReference>
<dbReference type="RefSeq" id="WP_225564194.1">
    <property type="nucleotide sequence ID" value="NZ_JAIXCQ010000002.1"/>
</dbReference>
<keyword evidence="1" id="KW-1133">Transmembrane helix</keyword>
<evidence type="ECO:0000313" key="2">
    <source>
        <dbReference type="EMBL" id="MCA5892413.1"/>
    </source>
</evidence>
<keyword evidence="1" id="KW-0812">Transmembrane</keyword>
<reference evidence="2 3" key="1">
    <citation type="submission" date="2021-09" db="EMBL/GenBank/DDBJ databases">
        <title>Isoptericola luteus sp. nov., a novel bacterium isolated from Harbin, the capital city of Heilongjiang province.</title>
        <authorList>
            <person name="Li J."/>
        </authorList>
    </citation>
    <scope>NUCLEOTIDE SEQUENCE [LARGE SCALE GENOMIC DNA]</scope>
    <source>
        <strain evidence="2 3">NEAU-Y5</strain>
    </source>
</reference>
<proteinExistence type="predicted"/>
<feature type="transmembrane region" description="Helical" evidence="1">
    <location>
        <begin position="58"/>
        <end position="79"/>
    </location>
</feature>
<feature type="transmembrane region" description="Helical" evidence="1">
    <location>
        <begin position="91"/>
        <end position="112"/>
    </location>
</feature>
<gene>
    <name evidence="2" type="ORF">LEP48_03475</name>
</gene>
<evidence type="ECO:0000313" key="3">
    <source>
        <dbReference type="Proteomes" id="UP001319870"/>
    </source>
</evidence>
<keyword evidence="1" id="KW-0472">Membrane</keyword>
<protein>
    <submittedName>
        <fullName evidence="2">Uncharacterized protein</fullName>
    </submittedName>
</protein>
<accession>A0ABS7ZBI6</accession>
<keyword evidence="3" id="KW-1185">Reference proteome</keyword>
<name>A0ABS7ZBI6_9MICO</name>